<evidence type="ECO:0000259" key="6">
    <source>
        <dbReference type="PROSITE" id="PS50089"/>
    </source>
</evidence>
<dbReference type="AlphaFoldDB" id="A0AAV1Z8M3"/>
<evidence type="ECO:0000256" key="2">
    <source>
        <dbReference type="ARBA" id="ARBA00022771"/>
    </source>
</evidence>
<dbReference type="InterPro" id="IPR013083">
    <property type="entry name" value="Znf_RING/FYVE/PHD"/>
</dbReference>
<protein>
    <recommendedName>
        <fullName evidence="6">RING-type domain-containing protein</fullName>
    </recommendedName>
</protein>
<feature type="compositionally biased region" description="Polar residues" evidence="5">
    <location>
        <begin position="219"/>
        <end position="228"/>
    </location>
</feature>
<evidence type="ECO:0000313" key="7">
    <source>
        <dbReference type="EMBL" id="CAL1267234.1"/>
    </source>
</evidence>
<evidence type="ECO:0000313" key="8">
    <source>
        <dbReference type="Proteomes" id="UP001497382"/>
    </source>
</evidence>
<dbReference type="SMART" id="SM00184">
    <property type="entry name" value="RING"/>
    <property type="match status" value="1"/>
</dbReference>
<feature type="region of interest" description="Disordered" evidence="5">
    <location>
        <begin position="358"/>
        <end position="455"/>
    </location>
</feature>
<feature type="region of interest" description="Disordered" evidence="5">
    <location>
        <begin position="467"/>
        <end position="513"/>
    </location>
</feature>
<feature type="non-terminal residue" evidence="7">
    <location>
        <position position="1"/>
    </location>
</feature>
<dbReference type="CDD" id="cd16472">
    <property type="entry name" value="RING-H2_RNF38-like"/>
    <property type="match status" value="1"/>
</dbReference>
<keyword evidence="1" id="KW-0479">Metal-binding</keyword>
<feature type="compositionally biased region" description="Basic residues" evidence="5">
    <location>
        <begin position="684"/>
        <end position="694"/>
    </location>
</feature>
<dbReference type="InterPro" id="IPR051834">
    <property type="entry name" value="RING_finger_E3_ligase"/>
</dbReference>
<keyword evidence="2 4" id="KW-0863">Zinc-finger</keyword>
<dbReference type="GO" id="GO:0061630">
    <property type="term" value="F:ubiquitin protein ligase activity"/>
    <property type="evidence" value="ECO:0007669"/>
    <property type="project" value="TreeGrafter"/>
</dbReference>
<evidence type="ECO:0000256" key="5">
    <source>
        <dbReference type="SAM" id="MobiDB-lite"/>
    </source>
</evidence>
<comment type="caution">
    <text evidence="7">The sequence shown here is derived from an EMBL/GenBank/DDBJ whole genome shotgun (WGS) entry which is preliminary data.</text>
</comment>
<dbReference type="InterPro" id="IPR001841">
    <property type="entry name" value="Znf_RING"/>
</dbReference>
<organism evidence="7 8">
    <name type="scientific">Larinioides sclopetarius</name>
    <dbReference type="NCBI Taxonomy" id="280406"/>
    <lineage>
        <taxon>Eukaryota</taxon>
        <taxon>Metazoa</taxon>
        <taxon>Ecdysozoa</taxon>
        <taxon>Arthropoda</taxon>
        <taxon>Chelicerata</taxon>
        <taxon>Arachnida</taxon>
        <taxon>Araneae</taxon>
        <taxon>Araneomorphae</taxon>
        <taxon>Entelegynae</taxon>
        <taxon>Araneoidea</taxon>
        <taxon>Araneidae</taxon>
        <taxon>Larinioides</taxon>
    </lineage>
</organism>
<feature type="compositionally biased region" description="Polar residues" evidence="5">
    <location>
        <begin position="446"/>
        <end position="455"/>
    </location>
</feature>
<dbReference type="PANTHER" id="PTHR45931">
    <property type="entry name" value="SI:CH211-59O9.10"/>
    <property type="match status" value="1"/>
</dbReference>
<feature type="compositionally biased region" description="Polar residues" evidence="5">
    <location>
        <begin position="621"/>
        <end position="656"/>
    </location>
</feature>
<feature type="compositionally biased region" description="Low complexity" evidence="5">
    <location>
        <begin position="657"/>
        <end position="676"/>
    </location>
</feature>
<dbReference type="Gene3D" id="3.30.40.10">
    <property type="entry name" value="Zinc/RING finger domain, C3HC4 (zinc finger)"/>
    <property type="match status" value="1"/>
</dbReference>
<dbReference type="GO" id="GO:0008270">
    <property type="term" value="F:zinc ion binding"/>
    <property type="evidence" value="ECO:0007669"/>
    <property type="project" value="UniProtKB-KW"/>
</dbReference>
<name>A0AAV1Z8M3_9ARAC</name>
<keyword evidence="8" id="KW-1185">Reference proteome</keyword>
<feature type="domain" description="RING-type" evidence="6">
    <location>
        <begin position="909"/>
        <end position="950"/>
    </location>
</feature>
<dbReference type="SUPFAM" id="SSF57850">
    <property type="entry name" value="RING/U-box"/>
    <property type="match status" value="1"/>
</dbReference>
<accession>A0AAV1Z8M3</accession>
<dbReference type="GO" id="GO:0005634">
    <property type="term" value="C:nucleus"/>
    <property type="evidence" value="ECO:0007669"/>
    <property type="project" value="TreeGrafter"/>
</dbReference>
<dbReference type="FunFam" id="3.30.40.10:FF:000388">
    <property type="entry name" value="Putative RING zinc finger domain superfamily protein"/>
    <property type="match status" value="1"/>
</dbReference>
<dbReference type="EMBL" id="CAXIEN010000027">
    <property type="protein sequence ID" value="CAL1267234.1"/>
    <property type="molecule type" value="Genomic_DNA"/>
</dbReference>
<evidence type="ECO:0000256" key="1">
    <source>
        <dbReference type="ARBA" id="ARBA00022723"/>
    </source>
</evidence>
<feature type="compositionally biased region" description="Basic and acidic residues" evidence="5">
    <location>
        <begin position="364"/>
        <end position="373"/>
    </location>
</feature>
<feature type="compositionally biased region" description="Basic and acidic residues" evidence="5">
    <location>
        <begin position="395"/>
        <end position="408"/>
    </location>
</feature>
<sequence length="957" mass="107787">DRAGDNKGLEGLQVAGIIKKKLEQNRGTFGEERAALFRYDVSWKRGDAETSLNLRTDVIRFRKRNLTKMDKIYAKHALLTVKFAYKFQDMASFQDDSTDDEIGVNLQLAERLSINKGDHVSSHRSLPNGKALKQLHNYQRKNHLHDYKSSSSSSSLDTHSDPLVLEGSSSFGHHNKKRQNGDKNIEHLNNSKRTCLGDRLLRSPEWKMNGNDIPDAMHYSSQPTNPSVKNLYPDKTYEDHLNNMSDDDSDFQPRKRLPSKSIPQGAGKSSRTFRGFGLPKTSKKLFENQPSGSNGVHFIDSTSDDDSRTVMRNGALKGGRQSPEFSDKKRWGRKIAKVLDSDSDELQADYRTRPVIFSSSSDSEDCRPGEKINIKSNSVSKKSANPSFPSGNSESDNRYYMEHDEPMHSRFNGASSSRQFNSSIPSSSSDYRTKNPRGKPSKVHNKPSNSSYQNFYPVTNDVEASFHARGNSSSRKSHSRSPSTSQPRSLRSHRHTGIRKSPKGIGGPRQNQVHPAEQALSDMFSGDGNSARRSPNFCSDHFSPVNLSMTSYHPRDGNHSIRSISRPITGRHHRANNRKTLKGRCLNGACSQESKNNLASIYPDIFDAEDSSEVEFFTANSYSDNESNTESLNNLRVNPNPKSQPAQRQETLSDNPVSVVSSEDEISVIFSSAPRQRTSDSRRTSRTLGRRYRRGPQGFRASGQDVVSLSPDPVEQVRQVEEDERFARMLQAQFDAEADPSYVPCNRIPSPNLPRNVSSRHYISSDDDSSLDLQMESESLNRLTYDTLTSNSPLRGLHVRLSRYPMSPTFYSSGGGRPTTRNRRRFSDIETHFMNWNTPNPLSLFNFDTSDDSYEAFLGLAELNGEVSRGLQRTEINRLPTRKYVIPNGASSSKSAEVPHKRAELNKECQVCLNDYVNGDVLRILPCFHEFHTPCIDPWLKINHTCPVCRVIVNLEE</sequence>
<feature type="region of interest" description="Disordered" evidence="5">
    <location>
        <begin position="621"/>
        <end position="707"/>
    </location>
</feature>
<feature type="compositionally biased region" description="Basic residues" evidence="5">
    <location>
        <begin position="490"/>
        <end position="502"/>
    </location>
</feature>
<dbReference type="Proteomes" id="UP001497382">
    <property type="component" value="Unassembled WGS sequence"/>
</dbReference>
<gene>
    <name evidence="7" type="ORF">LARSCL_LOCUS3544</name>
</gene>
<reference evidence="7 8" key="1">
    <citation type="submission" date="2024-04" db="EMBL/GenBank/DDBJ databases">
        <authorList>
            <person name="Rising A."/>
            <person name="Reimegard J."/>
            <person name="Sonavane S."/>
            <person name="Akerstrom W."/>
            <person name="Nylinder S."/>
            <person name="Hedman E."/>
            <person name="Kallberg Y."/>
        </authorList>
    </citation>
    <scope>NUCLEOTIDE SEQUENCE [LARGE SCALE GENOMIC DNA]</scope>
</reference>
<keyword evidence="3" id="KW-0862">Zinc</keyword>
<feature type="compositionally biased region" description="Polar residues" evidence="5">
    <location>
        <begin position="412"/>
        <end position="430"/>
    </location>
</feature>
<feature type="compositionally biased region" description="Low complexity" evidence="5">
    <location>
        <begin position="469"/>
        <end position="489"/>
    </location>
</feature>
<proteinExistence type="predicted"/>
<feature type="compositionally biased region" description="Polar residues" evidence="5">
    <location>
        <begin position="384"/>
        <end position="394"/>
    </location>
</feature>
<dbReference type="PANTHER" id="PTHR45931:SF3">
    <property type="entry name" value="RING ZINC FINGER-CONTAINING PROTEIN"/>
    <property type="match status" value="1"/>
</dbReference>
<feature type="region of interest" description="Disordered" evidence="5">
    <location>
        <begin position="144"/>
        <end position="190"/>
    </location>
</feature>
<evidence type="ECO:0000256" key="4">
    <source>
        <dbReference type="PROSITE-ProRule" id="PRU00175"/>
    </source>
</evidence>
<dbReference type="PROSITE" id="PS50089">
    <property type="entry name" value="ZF_RING_2"/>
    <property type="match status" value="1"/>
</dbReference>
<dbReference type="Pfam" id="PF13639">
    <property type="entry name" value="zf-RING_2"/>
    <property type="match status" value="1"/>
</dbReference>
<feature type="compositionally biased region" description="Basic residues" evidence="5">
    <location>
        <begin position="434"/>
        <end position="445"/>
    </location>
</feature>
<feature type="compositionally biased region" description="Low complexity" evidence="5">
    <location>
        <begin position="374"/>
        <end position="383"/>
    </location>
</feature>
<evidence type="ECO:0000256" key="3">
    <source>
        <dbReference type="ARBA" id="ARBA00022833"/>
    </source>
</evidence>
<dbReference type="GO" id="GO:0006511">
    <property type="term" value="P:ubiquitin-dependent protein catabolic process"/>
    <property type="evidence" value="ECO:0007669"/>
    <property type="project" value="TreeGrafter"/>
</dbReference>
<feature type="region of interest" description="Disordered" evidence="5">
    <location>
        <begin position="212"/>
        <end position="329"/>
    </location>
</feature>